<name>A0A2C5ZHI3_9HYPO</name>
<evidence type="ECO:0000313" key="8">
    <source>
        <dbReference type="Proteomes" id="UP000224854"/>
    </source>
</evidence>
<evidence type="ECO:0000256" key="1">
    <source>
        <dbReference type="ARBA" id="ARBA00004141"/>
    </source>
</evidence>
<comment type="caution">
    <text evidence="7">The sequence shown here is derived from an EMBL/GenBank/DDBJ whole genome shotgun (WGS) entry which is preliminary data.</text>
</comment>
<feature type="transmembrane region" description="Helical" evidence="6">
    <location>
        <begin position="219"/>
        <end position="239"/>
    </location>
</feature>
<feature type="transmembrane region" description="Helical" evidence="6">
    <location>
        <begin position="410"/>
        <end position="430"/>
    </location>
</feature>
<dbReference type="InterPro" id="IPR002293">
    <property type="entry name" value="AA/rel_permease1"/>
</dbReference>
<dbReference type="Pfam" id="PF13520">
    <property type="entry name" value="AA_permease_2"/>
    <property type="match status" value="1"/>
</dbReference>
<feature type="transmembrane region" description="Helical" evidence="6">
    <location>
        <begin position="186"/>
        <end position="207"/>
    </location>
</feature>
<dbReference type="Gene3D" id="1.20.1740.10">
    <property type="entry name" value="Amino acid/polyamine transporter I"/>
    <property type="match status" value="1"/>
</dbReference>
<evidence type="ECO:0000256" key="6">
    <source>
        <dbReference type="SAM" id="Phobius"/>
    </source>
</evidence>
<protein>
    <recommendedName>
        <fullName evidence="9">Amino acid permease/ SLC12A domain-containing protein</fullName>
    </recommendedName>
</protein>
<sequence>MSKVLASTRVKAFRRLRSNAWERKGPRLLDRPDEALNPDCDASQVISRDDELLASLGYKRELNRGLGLFENWAATFSCMNFVSGMPVLFGWVMMTGGPPAAFTSWTVVSTVSCLLALAMAEIAAALPTAGGIYFWAYRLGGPEWGPYLSWMTAWWNWSAWVLAVPGTQQGATNFLISALQLNYPDAAFVSESWFTFVVIIVGLLIAMIPNITNQALLRLYFRFAIGIFLILFFLFWIWFPIAVAGRFQSPSFVFKSFHNGINQGPTKQASDAYCWAISFLFGAWEFGGYDASAHLAEETKDASRTVARGMYLSTLSTTLLSIPTLVLILFCIQDFDALISATYANNWAEFLVQVVGPRGATAILVLSWIDCTCATASVILSAQRVTFAISRDDILPASFLFRRVSGKNAVPINAALLVFFIAALVSLTVLGSSVAFGAITATTVICQSMSYLFVLIPRYTFGTTTFEPAAWNLGAISRPIGYLSILWLTFLSCILLLPQVFPVTIRTLNYAPVCLVIVTAVSVIGWFLPFGMGGRHWFKGPCNTVQAQPEET</sequence>
<keyword evidence="8" id="KW-1185">Reference proteome</keyword>
<feature type="transmembrane region" description="Helical" evidence="6">
    <location>
        <begin position="114"/>
        <end position="135"/>
    </location>
</feature>
<dbReference type="PIRSF" id="PIRSF006060">
    <property type="entry name" value="AA_transporter"/>
    <property type="match status" value="1"/>
</dbReference>
<evidence type="ECO:0000256" key="2">
    <source>
        <dbReference type="ARBA" id="ARBA00022448"/>
    </source>
</evidence>
<feature type="transmembrane region" description="Helical" evidence="6">
    <location>
        <begin position="480"/>
        <end position="501"/>
    </location>
</feature>
<evidence type="ECO:0000256" key="4">
    <source>
        <dbReference type="ARBA" id="ARBA00022989"/>
    </source>
</evidence>
<keyword evidence="2" id="KW-0813">Transport</keyword>
<accession>A0A2C5ZHI3</accession>
<feature type="transmembrane region" description="Helical" evidence="6">
    <location>
        <begin position="436"/>
        <end position="459"/>
    </location>
</feature>
<keyword evidence="3 6" id="KW-0812">Transmembrane</keyword>
<evidence type="ECO:0008006" key="9">
    <source>
        <dbReference type="Google" id="ProtNLM"/>
    </source>
</evidence>
<dbReference type="EMBL" id="NJEU01000121">
    <property type="protein sequence ID" value="PHH81425.1"/>
    <property type="molecule type" value="Genomic_DNA"/>
</dbReference>
<dbReference type="GO" id="GO:0022857">
    <property type="term" value="F:transmembrane transporter activity"/>
    <property type="evidence" value="ECO:0007669"/>
    <property type="project" value="InterPro"/>
</dbReference>
<dbReference type="Proteomes" id="UP000224854">
    <property type="component" value="Unassembled WGS sequence"/>
</dbReference>
<gene>
    <name evidence="7" type="ORF">CDD82_815</name>
</gene>
<feature type="transmembrane region" description="Helical" evidence="6">
    <location>
        <begin position="310"/>
        <end position="332"/>
    </location>
</feature>
<evidence type="ECO:0000313" key="7">
    <source>
        <dbReference type="EMBL" id="PHH81425.1"/>
    </source>
</evidence>
<proteinExistence type="predicted"/>
<dbReference type="AlphaFoldDB" id="A0A2C5ZHI3"/>
<dbReference type="OrthoDB" id="10054429at2759"/>
<organism evidence="7 8">
    <name type="scientific">Ophiocordyceps australis</name>
    <dbReference type="NCBI Taxonomy" id="1399860"/>
    <lineage>
        <taxon>Eukaryota</taxon>
        <taxon>Fungi</taxon>
        <taxon>Dikarya</taxon>
        <taxon>Ascomycota</taxon>
        <taxon>Pezizomycotina</taxon>
        <taxon>Sordariomycetes</taxon>
        <taxon>Hypocreomycetidae</taxon>
        <taxon>Hypocreales</taxon>
        <taxon>Ophiocordycipitaceae</taxon>
        <taxon>Ophiocordyceps</taxon>
    </lineage>
</organism>
<evidence type="ECO:0000256" key="3">
    <source>
        <dbReference type="ARBA" id="ARBA00022692"/>
    </source>
</evidence>
<feature type="transmembrane region" description="Helical" evidence="6">
    <location>
        <begin position="507"/>
        <end position="528"/>
    </location>
</feature>
<keyword evidence="5 6" id="KW-0472">Membrane</keyword>
<comment type="subcellular location">
    <subcellularLocation>
        <location evidence="1">Membrane</location>
        <topology evidence="1">Multi-pass membrane protein</topology>
    </subcellularLocation>
</comment>
<dbReference type="GO" id="GO:0016020">
    <property type="term" value="C:membrane"/>
    <property type="evidence" value="ECO:0007669"/>
    <property type="project" value="UniProtKB-SubCell"/>
</dbReference>
<reference evidence="7 8" key="1">
    <citation type="submission" date="2017-06" db="EMBL/GenBank/DDBJ databases">
        <title>Ant-infecting Ophiocordyceps genomes reveal a high diversity of potential behavioral manipulation genes and a possible major role for enterotoxins.</title>
        <authorList>
            <person name="De Bekker C."/>
            <person name="Evans H.C."/>
            <person name="Brachmann A."/>
            <person name="Hughes D.P."/>
        </authorList>
    </citation>
    <scope>NUCLEOTIDE SEQUENCE [LARGE SCALE GENOMIC DNA]</scope>
    <source>
        <strain evidence="7 8">1348a</strain>
    </source>
</reference>
<evidence type="ECO:0000256" key="5">
    <source>
        <dbReference type="ARBA" id="ARBA00023136"/>
    </source>
</evidence>
<keyword evidence="4 6" id="KW-1133">Transmembrane helix</keyword>
<dbReference type="PANTHER" id="PTHR45649:SF13">
    <property type="entry name" value="THIAMINE TRANSPORTER THI9"/>
    <property type="match status" value="1"/>
</dbReference>
<dbReference type="PANTHER" id="PTHR45649">
    <property type="entry name" value="AMINO-ACID PERMEASE BAT1"/>
    <property type="match status" value="1"/>
</dbReference>